<evidence type="ECO:0000313" key="2">
    <source>
        <dbReference type="EMBL" id="MFD2610480.1"/>
    </source>
</evidence>
<accession>A0ABW5P652</accession>
<feature type="transmembrane region" description="Helical" evidence="1">
    <location>
        <begin position="43"/>
        <end position="62"/>
    </location>
</feature>
<feature type="transmembrane region" description="Helical" evidence="1">
    <location>
        <begin position="68"/>
        <end position="88"/>
    </location>
</feature>
<sequence>MTDLHYFLALLTVGAGLYAGFTLRHAARRLHYRDRPIFWRKVVPLVAALVVMVGLLVIAFTGTPFPGLLWVAAGLAVLEAGAAWYIDLEPQKIVRGR</sequence>
<evidence type="ECO:0000256" key="1">
    <source>
        <dbReference type="SAM" id="Phobius"/>
    </source>
</evidence>
<comment type="caution">
    <text evidence="2">The sequence shown here is derived from an EMBL/GenBank/DDBJ whole genome shotgun (WGS) entry which is preliminary data.</text>
</comment>
<dbReference type="EMBL" id="JBHUMK010000066">
    <property type="protein sequence ID" value="MFD2610480.1"/>
    <property type="molecule type" value="Genomic_DNA"/>
</dbReference>
<protein>
    <submittedName>
        <fullName evidence="2">Uncharacterized protein</fullName>
    </submittedName>
</protein>
<feature type="transmembrane region" description="Helical" evidence="1">
    <location>
        <begin position="6"/>
        <end position="23"/>
    </location>
</feature>
<reference evidence="3" key="1">
    <citation type="journal article" date="2019" name="Int. J. Syst. Evol. Microbiol.">
        <title>The Global Catalogue of Microorganisms (GCM) 10K type strain sequencing project: providing services to taxonomists for standard genome sequencing and annotation.</title>
        <authorList>
            <consortium name="The Broad Institute Genomics Platform"/>
            <consortium name="The Broad Institute Genome Sequencing Center for Infectious Disease"/>
            <person name="Wu L."/>
            <person name="Ma J."/>
        </authorList>
    </citation>
    <scope>NUCLEOTIDE SEQUENCE [LARGE SCALE GENOMIC DNA]</scope>
    <source>
        <strain evidence="3">KCTC 33842</strain>
    </source>
</reference>
<dbReference type="RefSeq" id="WP_386846683.1">
    <property type="nucleotide sequence ID" value="NZ_JBHUMK010000066.1"/>
</dbReference>
<keyword evidence="3" id="KW-1185">Reference proteome</keyword>
<evidence type="ECO:0000313" key="3">
    <source>
        <dbReference type="Proteomes" id="UP001597475"/>
    </source>
</evidence>
<keyword evidence="1" id="KW-0812">Transmembrane</keyword>
<name>A0ABW5P652_9DEIO</name>
<gene>
    <name evidence="2" type="ORF">ACFSR9_13705</name>
</gene>
<keyword evidence="1" id="KW-1133">Transmembrane helix</keyword>
<organism evidence="2 3">
    <name type="scientific">Deinococcus taklimakanensis</name>
    <dbReference type="NCBI Taxonomy" id="536443"/>
    <lineage>
        <taxon>Bacteria</taxon>
        <taxon>Thermotogati</taxon>
        <taxon>Deinococcota</taxon>
        <taxon>Deinococci</taxon>
        <taxon>Deinococcales</taxon>
        <taxon>Deinococcaceae</taxon>
        <taxon>Deinococcus</taxon>
    </lineage>
</organism>
<dbReference type="Proteomes" id="UP001597475">
    <property type="component" value="Unassembled WGS sequence"/>
</dbReference>
<proteinExistence type="predicted"/>
<keyword evidence="1" id="KW-0472">Membrane</keyword>